<name>C1MP68_MICPC</name>
<reference evidence="2 3" key="1">
    <citation type="journal article" date="2009" name="Science">
        <title>Green evolution and dynamic adaptations revealed by genomes of the marine picoeukaryotes Micromonas.</title>
        <authorList>
            <person name="Worden A.Z."/>
            <person name="Lee J.H."/>
            <person name="Mock T."/>
            <person name="Rouze P."/>
            <person name="Simmons M.P."/>
            <person name="Aerts A.L."/>
            <person name="Allen A.E."/>
            <person name="Cuvelier M.L."/>
            <person name="Derelle E."/>
            <person name="Everett M.V."/>
            <person name="Foulon E."/>
            <person name="Grimwood J."/>
            <person name="Gundlach H."/>
            <person name="Henrissat B."/>
            <person name="Napoli C."/>
            <person name="McDonald S.M."/>
            <person name="Parker M.S."/>
            <person name="Rombauts S."/>
            <person name="Salamov A."/>
            <person name="Von Dassow P."/>
            <person name="Badger J.H."/>
            <person name="Coutinho P.M."/>
            <person name="Demir E."/>
            <person name="Dubchak I."/>
            <person name="Gentemann C."/>
            <person name="Eikrem W."/>
            <person name="Gready J.E."/>
            <person name="John U."/>
            <person name="Lanier W."/>
            <person name="Lindquist E.A."/>
            <person name="Lucas S."/>
            <person name="Mayer K.F."/>
            <person name="Moreau H."/>
            <person name="Not F."/>
            <person name="Otillar R."/>
            <person name="Panaud O."/>
            <person name="Pangilinan J."/>
            <person name="Paulsen I."/>
            <person name="Piegu B."/>
            <person name="Poliakov A."/>
            <person name="Robbens S."/>
            <person name="Schmutz J."/>
            <person name="Toulza E."/>
            <person name="Wyss T."/>
            <person name="Zelensky A."/>
            <person name="Zhou K."/>
            <person name="Armbrust E.V."/>
            <person name="Bhattacharya D."/>
            <person name="Goodenough U.W."/>
            <person name="Van de Peer Y."/>
            <person name="Grigoriev I.V."/>
        </authorList>
    </citation>
    <scope>NUCLEOTIDE SEQUENCE [LARGE SCALE GENOMIC DNA]</scope>
    <source>
        <strain evidence="2 3">CCMP1545</strain>
    </source>
</reference>
<dbReference type="Proteomes" id="UP000001876">
    <property type="component" value="Unassembled WGS sequence"/>
</dbReference>
<keyword evidence="3" id="KW-1185">Reference proteome</keyword>
<sequence length="75" mass="7380">MEGGGVAGLAAMRSKMAGRGRGIDPTRPLQRMEEGGAGRGLGGLKKSSSGGGGGSTGTLLESVRYLEQGGKLSSS</sequence>
<dbReference type="EMBL" id="GG663737">
    <property type="protein sequence ID" value="EEH58413.1"/>
    <property type="molecule type" value="Genomic_DNA"/>
</dbReference>
<dbReference type="GeneID" id="9682207"/>
<dbReference type="KEGG" id="mpp:MICPUCDRAFT_56165"/>
<protein>
    <submittedName>
        <fullName evidence="2">Predicted protein</fullName>
    </submittedName>
</protein>
<dbReference type="RefSeq" id="XP_003056768.1">
    <property type="nucleotide sequence ID" value="XM_003056722.1"/>
</dbReference>
<organism evidence="3">
    <name type="scientific">Micromonas pusilla (strain CCMP1545)</name>
    <name type="common">Picoplanktonic green alga</name>
    <dbReference type="NCBI Taxonomy" id="564608"/>
    <lineage>
        <taxon>Eukaryota</taxon>
        <taxon>Viridiplantae</taxon>
        <taxon>Chlorophyta</taxon>
        <taxon>Mamiellophyceae</taxon>
        <taxon>Mamiellales</taxon>
        <taxon>Mamiellaceae</taxon>
        <taxon>Micromonas</taxon>
    </lineage>
</organism>
<feature type="compositionally biased region" description="Gly residues" evidence="1">
    <location>
        <begin position="37"/>
        <end position="56"/>
    </location>
</feature>
<accession>C1MP68</accession>
<feature type="region of interest" description="Disordered" evidence="1">
    <location>
        <begin position="1"/>
        <end position="75"/>
    </location>
</feature>
<evidence type="ECO:0000256" key="1">
    <source>
        <dbReference type="SAM" id="MobiDB-lite"/>
    </source>
</evidence>
<evidence type="ECO:0000313" key="2">
    <source>
        <dbReference type="EMBL" id="EEH58413.1"/>
    </source>
</evidence>
<gene>
    <name evidence="2" type="ORF">MICPUCDRAFT_56165</name>
</gene>
<dbReference type="AlphaFoldDB" id="C1MP68"/>
<proteinExistence type="predicted"/>
<evidence type="ECO:0000313" key="3">
    <source>
        <dbReference type="Proteomes" id="UP000001876"/>
    </source>
</evidence>